<dbReference type="EMBL" id="CP069110">
    <property type="protein sequence ID" value="QSS60558.1"/>
    <property type="molecule type" value="Genomic_DNA"/>
</dbReference>
<reference evidence="1" key="1">
    <citation type="submission" date="2021-01" db="EMBL/GenBank/DDBJ databases">
        <title>Chromosome-level genome assembly of a human fungal pathogen reveals clustering of transcriptionally co-regulated genes.</title>
        <authorList>
            <person name="Voorhies M."/>
            <person name="Cohen S."/>
            <person name="Shea T.P."/>
            <person name="Petrus S."/>
            <person name="Munoz J.F."/>
            <person name="Poplawski S."/>
            <person name="Goldman W.E."/>
            <person name="Michael T."/>
            <person name="Cuomo C.A."/>
            <person name="Sil A."/>
            <person name="Beyhan S."/>
        </authorList>
    </citation>
    <scope>NUCLEOTIDE SEQUENCE</scope>
    <source>
        <strain evidence="1">WU24</strain>
    </source>
</reference>
<proteinExistence type="predicted"/>
<gene>
    <name evidence="1" type="ORF">I7I51_05358</name>
</gene>
<protein>
    <submittedName>
        <fullName evidence="1">Uncharacterized protein</fullName>
    </submittedName>
</protein>
<sequence>MENEQSMTLSTQASWSSEDGLCCVHEQVLQLQNNLYQLQLERDRLQTLVTGFEDTDTRYRQLLSRECTVHSLTRDQLQTEKASRAKTTQANMQLHCELVRTHAAQVVAERAFAWEKGSSSENCH</sequence>
<evidence type="ECO:0000313" key="2">
    <source>
        <dbReference type="Proteomes" id="UP000663671"/>
    </source>
</evidence>
<dbReference type="OrthoDB" id="4188388at2759"/>
<name>A0A8A1M279_AJECA</name>
<dbReference type="Proteomes" id="UP000663671">
    <property type="component" value="Chromosome 4"/>
</dbReference>
<organism evidence="1 2">
    <name type="scientific">Ajellomyces capsulatus</name>
    <name type="common">Darling's disease fungus</name>
    <name type="synonym">Histoplasma capsulatum</name>
    <dbReference type="NCBI Taxonomy" id="5037"/>
    <lineage>
        <taxon>Eukaryota</taxon>
        <taxon>Fungi</taxon>
        <taxon>Dikarya</taxon>
        <taxon>Ascomycota</taxon>
        <taxon>Pezizomycotina</taxon>
        <taxon>Eurotiomycetes</taxon>
        <taxon>Eurotiomycetidae</taxon>
        <taxon>Onygenales</taxon>
        <taxon>Ajellomycetaceae</taxon>
        <taxon>Histoplasma</taxon>
    </lineage>
</organism>
<evidence type="ECO:0000313" key="1">
    <source>
        <dbReference type="EMBL" id="QSS60558.1"/>
    </source>
</evidence>
<dbReference type="VEuPathDB" id="FungiDB:I7I51_05358"/>
<dbReference type="AlphaFoldDB" id="A0A8A1M279"/>
<accession>A0A8A1M279</accession>